<evidence type="ECO:0000313" key="4">
    <source>
        <dbReference type="EMBL" id="MPV85158.1"/>
    </source>
</evidence>
<comment type="caution">
    <text evidence="4">The sequence shown here is derived from an EMBL/GenBank/DDBJ whole genome shotgun (WGS) entry which is preliminary data.</text>
</comment>
<dbReference type="EMBL" id="WHNW01000001">
    <property type="protein sequence ID" value="MPV85158.1"/>
    <property type="molecule type" value="Genomic_DNA"/>
</dbReference>
<dbReference type="GO" id="GO:0005524">
    <property type="term" value="F:ATP binding"/>
    <property type="evidence" value="ECO:0007669"/>
    <property type="project" value="UniProtKB-KW"/>
</dbReference>
<sequence length="550" mass="59883">MREFLLYYALIYGEFDCGGLISFFLLNRRIILDRTDLFDGKQLVSASLTKRFGSYVANDGVDFSIRPGEIKALLGENGAGKSTFVKMLSGVIRPDSGQLYWDGKPVTITSPIDAKKLGIGMVFQHFSLFEGMTVLDNIALALTRPYNRATLINEIIDISGHYKLPVPPLALVSSVSVGVKQRIEILRCLMQRSKLLILDEPTSVLTPQEVESLFVTLRQLAEDGCAILYISHRLNEVRALCHSATIMRAGRHVAEINPREHSSQAIAELMLGKKIYTPLQDNNPNQQQPVYSVNSLNLAGQGTAVSLRDINFTINAGEIYAIIGLAGNGQNELMSVLSGEIPLHDANTICFNDKGIANLPISRRREAGIGISYVPEERLGHGAVSDMNLVENTLLTATTTQQLAKGGWLLTKKATTFAHKVMASYSIKAQSEKTLASELSGGNLQKFIVGREIEQAPKVILAAQPTWGVDVGAACQIQQTLIDLAKSGCAILVISQDLDEVFAIANRVSVIYDGQLSPSYPTSILTGKDIGLMMLGNPLSDDKILASHIQ</sequence>
<feature type="domain" description="ABC transporter" evidence="3">
    <location>
        <begin position="43"/>
        <end position="274"/>
    </location>
</feature>
<dbReference type="SMART" id="SM00382">
    <property type="entry name" value="AAA"/>
    <property type="match status" value="1"/>
</dbReference>
<dbReference type="PROSITE" id="PS00211">
    <property type="entry name" value="ABC_TRANSPORTER_1"/>
    <property type="match status" value="1"/>
</dbReference>
<dbReference type="FunCoup" id="A0A6N7EXG0">
    <property type="interactions" value="247"/>
</dbReference>
<evidence type="ECO:0000256" key="2">
    <source>
        <dbReference type="ARBA" id="ARBA00022840"/>
    </source>
</evidence>
<keyword evidence="5" id="KW-1185">Reference proteome</keyword>
<keyword evidence="1" id="KW-0547">Nucleotide-binding</keyword>
<dbReference type="PANTHER" id="PTHR43790">
    <property type="entry name" value="CARBOHYDRATE TRANSPORT ATP-BINDING PROTEIN MG119-RELATED"/>
    <property type="match status" value="1"/>
</dbReference>
<dbReference type="InParanoid" id="A0A6N7EXG0"/>
<proteinExistence type="predicted"/>
<dbReference type="CDD" id="cd03215">
    <property type="entry name" value="ABC_Carb_Monos_II"/>
    <property type="match status" value="1"/>
</dbReference>
<dbReference type="GO" id="GO:0016887">
    <property type="term" value="F:ATP hydrolysis activity"/>
    <property type="evidence" value="ECO:0007669"/>
    <property type="project" value="InterPro"/>
</dbReference>
<evidence type="ECO:0000259" key="3">
    <source>
        <dbReference type="PROSITE" id="PS50893"/>
    </source>
</evidence>
<dbReference type="InterPro" id="IPR027417">
    <property type="entry name" value="P-loop_NTPase"/>
</dbReference>
<dbReference type="AlphaFoldDB" id="A0A6N7EXG0"/>
<accession>A0A6N7EXG0</accession>
<evidence type="ECO:0000256" key="1">
    <source>
        <dbReference type="ARBA" id="ARBA00022741"/>
    </source>
</evidence>
<dbReference type="Proteomes" id="UP000471298">
    <property type="component" value="Unassembled WGS sequence"/>
</dbReference>
<keyword evidence="2 4" id="KW-0067">ATP-binding</keyword>
<dbReference type="InterPro" id="IPR003593">
    <property type="entry name" value="AAA+_ATPase"/>
</dbReference>
<dbReference type="InterPro" id="IPR017871">
    <property type="entry name" value="ABC_transporter-like_CS"/>
</dbReference>
<dbReference type="PANTHER" id="PTHR43790:SF4">
    <property type="entry name" value="GUANOSINE IMPORT ATP-BINDING PROTEIN NUPO"/>
    <property type="match status" value="1"/>
</dbReference>
<dbReference type="Pfam" id="PF00005">
    <property type="entry name" value="ABC_tran"/>
    <property type="match status" value="2"/>
</dbReference>
<reference evidence="4 5" key="1">
    <citation type="submission" date="2019-10" db="EMBL/GenBank/DDBJ databases">
        <title>Cardiobacteriales fam. a chemoheterotrophic member of the order Cardiobacteriales, and proposal of Cardiobacteriales fam. nov.</title>
        <authorList>
            <person name="Wang C."/>
        </authorList>
    </citation>
    <scope>NUCLEOTIDE SEQUENCE [LARGE SCALE GENOMIC DNA]</scope>
    <source>
        <strain evidence="4 5">ML27</strain>
    </source>
</reference>
<dbReference type="InterPro" id="IPR050107">
    <property type="entry name" value="ABC_carbohydrate_import_ATPase"/>
</dbReference>
<gene>
    <name evidence="4" type="ORF">GCU85_00225</name>
</gene>
<organism evidence="4 5">
    <name type="scientific">Ostreibacterium oceani</name>
    <dbReference type="NCBI Taxonomy" id="2654998"/>
    <lineage>
        <taxon>Bacteria</taxon>
        <taxon>Pseudomonadati</taxon>
        <taxon>Pseudomonadota</taxon>
        <taxon>Gammaproteobacteria</taxon>
        <taxon>Cardiobacteriales</taxon>
        <taxon>Ostreibacteriaceae</taxon>
        <taxon>Ostreibacterium</taxon>
    </lineage>
</organism>
<evidence type="ECO:0000313" key="5">
    <source>
        <dbReference type="Proteomes" id="UP000471298"/>
    </source>
</evidence>
<feature type="domain" description="ABC transporter" evidence="3">
    <location>
        <begin position="291"/>
        <end position="538"/>
    </location>
</feature>
<protein>
    <submittedName>
        <fullName evidence="4">ATP-binding cassette domain-containing protein</fullName>
    </submittedName>
</protein>
<dbReference type="PROSITE" id="PS50893">
    <property type="entry name" value="ABC_TRANSPORTER_2"/>
    <property type="match status" value="2"/>
</dbReference>
<dbReference type="CDD" id="cd03216">
    <property type="entry name" value="ABC_Carb_Monos_I"/>
    <property type="match status" value="1"/>
</dbReference>
<name>A0A6N7EXG0_9GAMM</name>
<dbReference type="SUPFAM" id="SSF52540">
    <property type="entry name" value="P-loop containing nucleoside triphosphate hydrolases"/>
    <property type="match status" value="2"/>
</dbReference>
<dbReference type="InterPro" id="IPR003439">
    <property type="entry name" value="ABC_transporter-like_ATP-bd"/>
</dbReference>
<dbReference type="Gene3D" id="3.40.50.300">
    <property type="entry name" value="P-loop containing nucleotide triphosphate hydrolases"/>
    <property type="match status" value="2"/>
</dbReference>